<evidence type="ECO:0000256" key="1">
    <source>
        <dbReference type="ARBA" id="ARBA00004370"/>
    </source>
</evidence>
<evidence type="ECO:0000256" key="9">
    <source>
        <dbReference type="ARBA" id="ARBA00023136"/>
    </source>
</evidence>
<evidence type="ECO:0000256" key="14">
    <source>
        <dbReference type="SAM" id="Phobius"/>
    </source>
</evidence>
<comment type="caution">
    <text evidence="16">The sequence shown here is derived from an EMBL/GenBank/DDBJ whole genome shotgun (WGS) entry which is preliminary data.</text>
</comment>
<keyword evidence="10" id="KW-0594">Phospholipid biosynthesis</keyword>
<dbReference type="GO" id="GO:0008654">
    <property type="term" value="P:phospholipid biosynthetic process"/>
    <property type="evidence" value="ECO:0007669"/>
    <property type="project" value="UniProtKB-KW"/>
</dbReference>
<evidence type="ECO:0000256" key="6">
    <source>
        <dbReference type="ARBA" id="ARBA00022692"/>
    </source>
</evidence>
<keyword evidence="6 14" id="KW-0812">Transmembrane</keyword>
<reference evidence="16 17" key="1">
    <citation type="submission" date="2014-10" db="EMBL/GenBank/DDBJ databases">
        <title>Draft genome of the hookworm Ancylostoma caninum.</title>
        <authorList>
            <person name="Mitreva M."/>
        </authorList>
    </citation>
    <scope>NUCLEOTIDE SEQUENCE [LARGE SCALE GENOMIC DNA]</scope>
    <source>
        <strain evidence="16 17">Baltimore</strain>
    </source>
</reference>
<evidence type="ECO:0000256" key="11">
    <source>
        <dbReference type="ARBA" id="ARBA00023264"/>
    </source>
</evidence>
<dbReference type="GO" id="GO:0004366">
    <property type="term" value="F:glycerol-3-phosphate O-acyltransferase activity"/>
    <property type="evidence" value="ECO:0007669"/>
    <property type="project" value="TreeGrafter"/>
</dbReference>
<feature type="transmembrane region" description="Helical" evidence="14">
    <location>
        <begin position="157"/>
        <end position="175"/>
    </location>
</feature>
<evidence type="ECO:0000256" key="3">
    <source>
        <dbReference type="ARBA" id="ARBA00008655"/>
    </source>
</evidence>
<evidence type="ECO:0000256" key="5">
    <source>
        <dbReference type="ARBA" id="ARBA00022679"/>
    </source>
</evidence>
<dbReference type="GO" id="GO:0019432">
    <property type="term" value="P:triglyceride biosynthetic process"/>
    <property type="evidence" value="ECO:0007669"/>
    <property type="project" value="TreeGrafter"/>
</dbReference>
<keyword evidence="8" id="KW-0443">Lipid metabolism</keyword>
<proteinExistence type="inferred from homology"/>
<dbReference type="OrthoDB" id="10051137at2759"/>
<dbReference type="EMBL" id="JOJR01001000">
    <property type="protein sequence ID" value="RCN32945.1"/>
    <property type="molecule type" value="Genomic_DNA"/>
</dbReference>
<evidence type="ECO:0000313" key="16">
    <source>
        <dbReference type="EMBL" id="RCN32945.1"/>
    </source>
</evidence>
<feature type="transmembrane region" description="Helical" evidence="14">
    <location>
        <begin position="181"/>
        <end position="199"/>
    </location>
</feature>
<evidence type="ECO:0000256" key="7">
    <source>
        <dbReference type="ARBA" id="ARBA00022989"/>
    </source>
</evidence>
<evidence type="ECO:0000259" key="15">
    <source>
        <dbReference type="SMART" id="SM00563"/>
    </source>
</evidence>
<dbReference type="GO" id="GO:0016020">
    <property type="term" value="C:membrane"/>
    <property type="evidence" value="ECO:0007669"/>
    <property type="project" value="UniProtKB-SubCell"/>
</dbReference>
<dbReference type="SUPFAM" id="SSF69593">
    <property type="entry name" value="Glycerol-3-phosphate (1)-acyltransferase"/>
    <property type="match status" value="1"/>
</dbReference>
<organism evidence="16 17">
    <name type="scientific">Ancylostoma caninum</name>
    <name type="common">Dog hookworm</name>
    <dbReference type="NCBI Taxonomy" id="29170"/>
    <lineage>
        <taxon>Eukaryota</taxon>
        <taxon>Metazoa</taxon>
        <taxon>Ecdysozoa</taxon>
        <taxon>Nematoda</taxon>
        <taxon>Chromadorea</taxon>
        <taxon>Rhabditida</taxon>
        <taxon>Rhabditina</taxon>
        <taxon>Rhabditomorpha</taxon>
        <taxon>Strongyloidea</taxon>
        <taxon>Ancylostomatidae</taxon>
        <taxon>Ancylostomatinae</taxon>
        <taxon>Ancylostoma</taxon>
    </lineage>
</organism>
<evidence type="ECO:0000256" key="13">
    <source>
        <dbReference type="ARBA" id="ARBA00025707"/>
    </source>
</evidence>
<dbReference type="Pfam" id="PF01553">
    <property type="entry name" value="Acyltransferase"/>
    <property type="match status" value="1"/>
</dbReference>
<dbReference type="InterPro" id="IPR002123">
    <property type="entry name" value="Plipid/glycerol_acylTrfase"/>
</dbReference>
<keyword evidence="7 14" id="KW-1133">Transmembrane helix</keyword>
<evidence type="ECO:0000256" key="10">
    <source>
        <dbReference type="ARBA" id="ARBA00023209"/>
    </source>
</evidence>
<dbReference type="SMART" id="SM00563">
    <property type="entry name" value="PlsC"/>
    <property type="match status" value="1"/>
</dbReference>
<evidence type="ECO:0000256" key="8">
    <source>
        <dbReference type="ARBA" id="ARBA00023098"/>
    </source>
</evidence>
<sequence length="443" mass="50955">MFVVWLATIIFWVVVFNLLPVIIVAAYGGSLGIREKYVELLLRIFEWGAEVSHNYDLEEDPPGNTANPVKVERKRHSSGDLRIILREKSDIIDHKLHDTDEPLYKRTTVSVVVDDSIDFITAGIEAIIEDQVTSRFSAEQLPSWNLLTRTRYSFQYINWKLSLIWFAGFLFRYLILVPIRITLFILGMSIMVCVCYLIGHVSNKKVKKFLSRHVMLISMRIFSRSFSSIIKFHDRENRAKKGGICVANHTSPIDVMILSCDNCYAMVGQKQGGLLGFIEESLSRAEDHIWFERSEAGDRKKVTQRLREHVEDENKLPIIIFPEGTCINNTSVMMFKKGSFEPDEDSIAFARRVKKAIAKKGGLVDLEWDGALKRAKVSSKLIKLQQKLYYDRLARTTSINDLKTEDEELMNEALEVMQVRARLTPTLMRNESLVLLNELHLNH</sequence>
<dbReference type="AlphaFoldDB" id="A0A368FQ73"/>
<evidence type="ECO:0000256" key="12">
    <source>
        <dbReference type="ARBA" id="ARBA00023315"/>
    </source>
</evidence>
<feature type="domain" description="Phospholipid/glycerol acyltransferase" evidence="15">
    <location>
        <begin position="243"/>
        <end position="354"/>
    </location>
</feature>
<keyword evidence="5 16" id="KW-0808">Transferase</keyword>
<dbReference type="PANTHER" id="PTHR23063:SF53">
    <property type="entry name" value="PHOSPHOLIPID_GLYCEROL ACYLTRANSFERASE DOMAIN-CONTAINING PROTEIN"/>
    <property type="match status" value="1"/>
</dbReference>
<dbReference type="Proteomes" id="UP000252519">
    <property type="component" value="Unassembled WGS sequence"/>
</dbReference>
<keyword evidence="4" id="KW-0444">Lipid biosynthesis</keyword>
<dbReference type="CDD" id="cd07991">
    <property type="entry name" value="LPLAT_LPCAT1-like"/>
    <property type="match status" value="1"/>
</dbReference>
<evidence type="ECO:0000313" key="17">
    <source>
        <dbReference type="Proteomes" id="UP000252519"/>
    </source>
</evidence>
<keyword evidence="17" id="KW-1185">Reference proteome</keyword>
<evidence type="ECO:0000256" key="4">
    <source>
        <dbReference type="ARBA" id="ARBA00022516"/>
    </source>
</evidence>
<protein>
    <submittedName>
        <fullName evidence="16">Acyltransferase</fullName>
    </submittedName>
</protein>
<comment type="similarity">
    <text evidence="3">Belongs to the 1-acyl-sn-glycerol-3-phosphate acyltransferase family.</text>
</comment>
<keyword evidence="9 14" id="KW-0472">Membrane</keyword>
<dbReference type="InterPro" id="IPR045252">
    <property type="entry name" value="LPCAT1-like"/>
</dbReference>
<gene>
    <name evidence="16" type="ORF">ANCCAN_21237</name>
</gene>
<feature type="transmembrane region" description="Helical" evidence="14">
    <location>
        <begin position="6"/>
        <end position="27"/>
    </location>
</feature>
<dbReference type="STRING" id="29170.A0A368FQ73"/>
<evidence type="ECO:0000256" key="2">
    <source>
        <dbReference type="ARBA" id="ARBA00005189"/>
    </source>
</evidence>
<comment type="subcellular location">
    <subcellularLocation>
        <location evidence="1">Membrane</location>
    </subcellularLocation>
</comment>
<comment type="pathway">
    <text evidence="13">Phospholipid metabolism.</text>
</comment>
<name>A0A368FQ73_ANCCA</name>
<keyword evidence="12 16" id="KW-0012">Acyltransferase</keyword>
<dbReference type="GO" id="GO:0005783">
    <property type="term" value="C:endoplasmic reticulum"/>
    <property type="evidence" value="ECO:0007669"/>
    <property type="project" value="TreeGrafter"/>
</dbReference>
<keyword evidence="11" id="KW-1208">Phospholipid metabolism</keyword>
<accession>A0A368FQ73</accession>
<dbReference type="PANTHER" id="PTHR23063">
    <property type="entry name" value="PHOSPHOLIPID ACYLTRANSFERASE"/>
    <property type="match status" value="1"/>
</dbReference>
<comment type="pathway">
    <text evidence="2">Lipid metabolism.</text>
</comment>